<dbReference type="EMBL" id="CP017641">
    <property type="protein sequence ID" value="APZ92300.1"/>
    <property type="molecule type" value="Genomic_DNA"/>
</dbReference>
<evidence type="ECO:0000256" key="8">
    <source>
        <dbReference type="PIRSR" id="PIRSR611782-2"/>
    </source>
</evidence>
<keyword evidence="5 11" id="KW-0378">Hydrolase</keyword>
<organism evidence="11 12">
    <name type="scientific">Fuerstiella marisgermanici</name>
    <dbReference type="NCBI Taxonomy" id="1891926"/>
    <lineage>
        <taxon>Bacteria</taxon>
        <taxon>Pseudomonadati</taxon>
        <taxon>Planctomycetota</taxon>
        <taxon>Planctomycetia</taxon>
        <taxon>Planctomycetales</taxon>
        <taxon>Planctomycetaceae</taxon>
        <taxon>Fuerstiella</taxon>
    </lineage>
</organism>
<dbReference type="InterPro" id="IPR001940">
    <property type="entry name" value="Peptidase_S1C"/>
</dbReference>
<dbReference type="RefSeq" id="WP_083731927.1">
    <property type="nucleotide sequence ID" value="NZ_CP017641.1"/>
</dbReference>
<feature type="binding site" evidence="8">
    <location>
        <position position="166"/>
    </location>
    <ligand>
        <name>substrate</name>
    </ligand>
</feature>
<protein>
    <submittedName>
        <fullName evidence="11">Putative periplasmic serine endoprotease DegP-like</fullName>
        <ecNumber evidence="11">3.4.21.107</ecNumber>
    </submittedName>
</protein>
<dbReference type="Pfam" id="PF13180">
    <property type="entry name" value="PDZ_2"/>
    <property type="match status" value="2"/>
</dbReference>
<dbReference type="Proteomes" id="UP000187735">
    <property type="component" value="Chromosome"/>
</dbReference>
<dbReference type="CDD" id="cd10839">
    <property type="entry name" value="cpPDZ1_DegP-like"/>
    <property type="match status" value="1"/>
</dbReference>
<dbReference type="InterPro" id="IPR011782">
    <property type="entry name" value="Pept_S1C_Do"/>
</dbReference>
<dbReference type="Pfam" id="PF13365">
    <property type="entry name" value="Trypsin_2"/>
    <property type="match status" value="1"/>
</dbReference>
<feature type="domain" description="PDZ" evidence="10">
    <location>
        <begin position="390"/>
        <end position="461"/>
    </location>
</feature>
<feature type="binding site" evidence="8">
    <location>
        <position position="136"/>
    </location>
    <ligand>
        <name>substrate</name>
    </ligand>
</feature>
<dbReference type="GO" id="GO:0004252">
    <property type="term" value="F:serine-type endopeptidase activity"/>
    <property type="evidence" value="ECO:0007669"/>
    <property type="project" value="InterPro"/>
</dbReference>
<feature type="active site" description="Charge relay system" evidence="7">
    <location>
        <position position="136"/>
    </location>
</feature>
<comment type="similarity">
    <text evidence="1">Belongs to the peptidase S1C family.</text>
</comment>
<dbReference type="Gene3D" id="2.40.10.120">
    <property type="match status" value="1"/>
</dbReference>
<feature type="active site" description="Charge relay system" evidence="7">
    <location>
        <position position="240"/>
    </location>
</feature>
<dbReference type="PRINTS" id="PR00834">
    <property type="entry name" value="PROTEASES2C"/>
</dbReference>
<proteinExistence type="inferred from homology"/>
<evidence type="ECO:0000313" key="12">
    <source>
        <dbReference type="Proteomes" id="UP000187735"/>
    </source>
</evidence>
<sequence precursor="true">MHTPIHVPKWFMATMVFSVLVSFTAGAAVLVPSKTEVPPLDPTLIQQADMLSLAFQQAADHISPSVVSIMSEKQLQTLQGRGSLQSQIPEEFRRFFGDDFDRFFQTPMQPRGGGVQQGFGSGVIVSNDGYILTNNHVVADADKITVKTVDEDTYEAEIVGRDPKSDIALLKVDASGLPAAKLAAADDVRVGQWVIAVGGPFGLENTVTSGIVSATGRNTVGIADYENFIQTDAAINPGNSGGPLVNLHGEVVGINTAIATRSGSNAGVGFSIPIGMARHIMGSLKETGRVDRGFIGAVIQNLTKDLAASFNYDSDYGVLIGDVTDDGPAAKAGLKSGDIVRKIDGKKMKNSSELRNAVATTKPDSTVEFEIFRDGKIQIVEVRIGLLDDKVMVASNGDTSVSTDLGMTLQTVTPRIAEALGYSESQKGVVITEVEPGSLAASAGLRKKDIIVKLNGEDIEDTGGFREVLNKYDAKQGLRFQVKTEGISRFLFLKTR</sequence>
<name>A0A1P8WE23_9PLAN</name>
<evidence type="ECO:0000313" key="11">
    <source>
        <dbReference type="EMBL" id="APZ92300.1"/>
    </source>
</evidence>
<dbReference type="Gene3D" id="2.30.42.10">
    <property type="match status" value="2"/>
</dbReference>
<feature type="binding site" evidence="8">
    <location>
        <begin position="238"/>
        <end position="240"/>
    </location>
    <ligand>
        <name>substrate</name>
    </ligand>
</feature>
<dbReference type="PROSITE" id="PS50106">
    <property type="entry name" value="PDZ"/>
    <property type="match status" value="2"/>
</dbReference>
<evidence type="ECO:0000259" key="10">
    <source>
        <dbReference type="PROSITE" id="PS50106"/>
    </source>
</evidence>
<dbReference type="NCBIfam" id="TIGR02037">
    <property type="entry name" value="degP_htrA_DO"/>
    <property type="match status" value="1"/>
</dbReference>
<dbReference type="InterPro" id="IPR001478">
    <property type="entry name" value="PDZ"/>
</dbReference>
<evidence type="ECO:0000256" key="2">
    <source>
        <dbReference type="ARBA" id="ARBA00022670"/>
    </source>
</evidence>
<dbReference type="PANTHER" id="PTHR22939:SF129">
    <property type="entry name" value="SERINE PROTEASE HTRA2, MITOCHONDRIAL"/>
    <property type="match status" value="1"/>
</dbReference>
<dbReference type="EC" id="3.4.21.107" evidence="11"/>
<dbReference type="InterPro" id="IPR009003">
    <property type="entry name" value="Peptidase_S1_PA"/>
</dbReference>
<reference evidence="11 12" key="1">
    <citation type="journal article" date="2016" name="Front. Microbiol.">
        <title>Fuerstia marisgermanicae gen. nov., sp. nov., an Unusual Member of the Phylum Planctomycetes from the German Wadden Sea.</title>
        <authorList>
            <person name="Kohn T."/>
            <person name="Heuer A."/>
            <person name="Jogler M."/>
            <person name="Vollmers J."/>
            <person name="Boedeker C."/>
            <person name="Bunk B."/>
            <person name="Rast P."/>
            <person name="Borchert D."/>
            <person name="Glockner I."/>
            <person name="Freese H.M."/>
            <person name="Klenk H.P."/>
            <person name="Overmann J."/>
            <person name="Kaster A.K."/>
            <person name="Rohde M."/>
            <person name="Wiegand S."/>
            <person name="Jogler C."/>
        </authorList>
    </citation>
    <scope>NUCLEOTIDE SEQUENCE [LARGE SCALE GENOMIC DNA]</scope>
    <source>
        <strain evidence="11 12">NH11</strain>
    </source>
</reference>
<feature type="active site" description="Charge relay system" evidence="7">
    <location>
        <position position="166"/>
    </location>
</feature>
<dbReference type="SUPFAM" id="SSF50156">
    <property type="entry name" value="PDZ domain-like"/>
    <property type="match status" value="2"/>
</dbReference>
<dbReference type="PANTHER" id="PTHR22939">
    <property type="entry name" value="SERINE PROTEASE FAMILY S1C HTRA-RELATED"/>
    <property type="match status" value="1"/>
</dbReference>
<evidence type="ECO:0000256" key="7">
    <source>
        <dbReference type="PIRSR" id="PIRSR611782-1"/>
    </source>
</evidence>
<dbReference type="OrthoDB" id="248175at2"/>
<feature type="domain" description="PDZ" evidence="10">
    <location>
        <begin position="284"/>
        <end position="375"/>
    </location>
</feature>
<keyword evidence="12" id="KW-1185">Reference proteome</keyword>
<keyword evidence="2 11" id="KW-0645">Protease</keyword>
<dbReference type="SUPFAM" id="SSF50494">
    <property type="entry name" value="Trypsin-like serine proteases"/>
    <property type="match status" value="1"/>
</dbReference>
<dbReference type="SMART" id="SM00228">
    <property type="entry name" value="PDZ"/>
    <property type="match status" value="2"/>
</dbReference>
<evidence type="ECO:0000256" key="1">
    <source>
        <dbReference type="ARBA" id="ARBA00010541"/>
    </source>
</evidence>
<evidence type="ECO:0000256" key="9">
    <source>
        <dbReference type="SAM" id="SignalP"/>
    </source>
</evidence>
<keyword evidence="4" id="KW-0677">Repeat</keyword>
<feature type="signal peptide" evidence="9">
    <location>
        <begin position="1"/>
        <end position="27"/>
    </location>
</feature>
<evidence type="ECO:0000256" key="5">
    <source>
        <dbReference type="ARBA" id="ARBA00022801"/>
    </source>
</evidence>
<feature type="binding site" evidence="8">
    <location>
        <position position="72"/>
    </location>
    <ligand>
        <name>substrate</name>
    </ligand>
</feature>
<keyword evidence="3 9" id="KW-0732">Signal</keyword>
<evidence type="ECO:0000256" key="3">
    <source>
        <dbReference type="ARBA" id="ARBA00022729"/>
    </source>
</evidence>
<accession>A0A1P8WE23</accession>
<evidence type="ECO:0000256" key="6">
    <source>
        <dbReference type="ARBA" id="ARBA00022825"/>
    </source>
</evidence>
<dbReference type="KEGG" id="fmr:Fuma_01910"/>
<dbReference type="GO" id="GO:0006508">
    <property type="term" value="P:proteolysis"/>
    <property type="evidence" value="ECO:0007669"/>
    <property type="project" value="UniProtKB-KW"/>
</dbReference>
<feature type="chain" id="PRO_5012342903" evidence="9">
    <location>
        <begin position="28"/>
        <end position="496"/>
    </location>
</feature>
<dbReference type="InterPro" id="IPR036034">
    <property type="entry name" value="PDZ_sf"/>
</dbReference>
<dbReference type="AlphaFoldDB" id="A0A1P8WE23"/>
<evidence type="ECO:0000256" key="4">
    <source>
        <dbReference type="ARBA" id="ARBA00022737"/>
    </source>
</evidence>
<gene>
    <name evidence="11" type="primary">mucD_3</name>
    <name evidence="11" type="ORF">Fuma_01910</name>
</gene>
<keyword evidence="6" id="KW-0720">Serine protease</keyword>